<evidence type="ECO:0000256" key="5">
    <source>
        <dbReference type="ARBA" id="ARBA00022801"/>
    </source>
</evidence>
<dbReference type="RefSeq" id="WP_210156526.1">
    <property type="nucleotide sequence ID" value="NZ_JAFCNB010000007.1"/>
</dbReference>
<dbReference type="Pfam" id="PF05572">
    <property type="entry name" value="Peptidase_M43"/>
    <property type="match status" value="1"/>
</dbReference>
<dbReference type="PANTHER" id="PTHR47466">
    <property type="match status" value="1"/>
</dbReference>
<keyword evidence="3" id="KW-0479">Metal-binding</keyword>
<keyword evidence="8" id="KW-1015">Disulfide bond</keyword>
<dbReference type="InterPro" id="IPR008754">
    <property type="entry name" value="Peptidase_M43"/>
</dbReference>
<comment type="caution">
    <text evidence="12">The sequence shown here is derived from an EMBL/GenBank/DDBJ whole genome shotgun (WGS) entry which is preliminary data.</text>
</comment>
<dbReference type="GO" id="GO:0046872">
    <property type="term" value="F:metal ion binding"/>
    <property type="evidence" value="ECO:0007669"/>
    <property type="project" value="UniProtKB-KW"/>
</dbReference>
<dbReference type="Proteomes" id="UP000674234">
    <property type="component" value="Unassembled WGS sequence"/>
</dbReference>
<gene>
    <name evidence="12" type="ORF">JOL79_15565</name>
</gene>
<feature type="chain" id="PRO_5039302197" evidence="10">
    <location>
        <begin position="20"/>
        <end position="381"/>
    </location>
</feature>
<feature type="domain" description="Peptidase M43 pregnancy-associated plasma-A" evidence="11">
    <location>
        <begin position="257"/>
        <end position="336"/>
    </location>
</feature>
<keyword evidence="7 12" id="KW-0482">Metalloprotease</keyword>
<dbReference type="EMBL" id="JAFCNB010000007">
    <property type="protein sequence ID" value="MBP2705234.1"/>
    <property type="molecule type" value="Genomic_DNA"/>
</dbReference>
<dbReference type="SUPFAM" id="SSF55486">
    <property type="entry name" value="Metalloproteases ('zincins'), catalytic domain"/>
    <property type="match status" value="1"/>
</dbReference>
<evidence type="ECO:0000256" key="9">
    <source>
        <dbReference type="SAM" id="MobiDB-lite"/>
    </source>
</evidence>
<reference evidence="12" key="1">
    <citation type="submission" date="2021-02" db="EMBL/GenBank/DDBJ databases">
        <title>Draft genome sequence of Microbispora sp. RL4-1S isolated from rice leaves in Thailand.</title>
        <authorList>
            <person name="Muangham S."/>
            <person name="Duangmal K."/>
        </authorList>
    </citation>
    <scope>NUCLEOTIDE SEQUENCE</scope>
    <source>
        <strain evidence="12">RL4-1S</strain>
    </source>
</reference>
<keyword evidence="6" id="KW-0862">Zinc</keyword>
<feature type="signal peptide" evidence="10">
    <location>
        <begin position="1"/>
        <end position="19"/>
    </location>
</feature>
<evidence type="ECO:0000256" key="3">
    <source>
        <dbReference type="ARBA" id="ARBA00022723"/>
    </source>
</evidence>
<evidence type="ECO:0000256" key="8">
    <source>
        <dbReference type="ARBA" id="ARBA00023157"/>
    </source>
</evidence>
<evidence type="ECO:0000256" key="10">
    <source>
        <dbReference type="SAM" id="SignalP"/>
    </source>
</evidence>
<keyword evidence="13" id="KW-1185">Reference proteome</keyword>
<name>A0A940WQR5_9ACTN</name>
<keyword evidence="5" id="KW-0378">Hydrolase</keyword>
<dbReference type="PANTHER" id="PTHR47466:SF1">
    <property type="entry name" value="METALLOPROTEASE MEP1 (AFU_ORTHOLOGUE AFUA_1G07730)-RELATED"/>
    <property type="match status" value="1"/>
</dbReference>
<protein>
    <submittedName>
        <fullName evidence="12">Zinc metalloprotease</fullName>
    </submittedName>
</protein>
<dbReference type="AlphaFoldDB" id="A0A940WQR5"/>
<dbReference type="GO" id="GO:0006508">
    <property type="term" value="P:proteolysis"/>
    <property type="evidence" value="ECO:0007669"/>
    <property type="project" value="UniProtKB-KW"/>
</dbReference>
<evidence type="ECO:0000256" key="1">
    <source>
        <dbReference type="ARBA" id="ARBA00008721"/>
    </source>
</evidence>
<feature type="region of interest" description="Disordered" evidence="9">
    <location>
        <begin position="70"/>
        <end position="120"/>
    </location>
</feature>
<sequence>MARRALAVFLACLFAYGGAGTVGTAARAATRPSGAASQPASSMLPAGRWGAHYPGAPYADPAPRAVVDDRRKAGTGRSPRDAACLAPASRLRAADPSRSAAQSRPSEPHDRPADRPDGQASAAERIVVRVWVHIIKDGALGLPDTAVPRQISTLNAAYGGRYGGVDTKVTFSLAGVTHTNNRSWFRDPLGNESAMKTKLHVGGPETLNLYIAQLGELVLGYATYPNWYREQPLLDGVVIDWRSVPGGPLRSFGRGFTAVHEIGHWLGLLHTFENGCRPPGDSVDDTPPEAYATTGCPARKNTCGAVGEDPTHNYMDYGQDRCMREFTAGQALRIQQLWDIYRRPGTAAQPTQLDATGPDVTGPDATGLEGTSPHTTTADSV</sequence>
<evidence type="ECO:0000313" key="13">
    <source>
        <dbReference type="Proteomes" id="UP000674234"/>
    </source>
</evidence>
<dbReference type="GO" id="GO:0008237">
    <property type="term" value="F:metallopeptidase activity"/>
    <property type="evidence" value="ECO:0007669"/>
    <property type="project" value="UniProtKB-KW"/>
</dbReference>
<feature type="region of interest" description="Disordered" evidence="9">
    <location>
        <begin position="348"/>
        <end position="381"/>
    </location>
</feature>
<dbReference type="InterPro" id="IPR024079">
    <property type="entry name" value="MetalloPept_cat_dom_sf"/>
</dbReference>
<keyword evidence="4 10" id="KW-0732">Signal</keyword>
<dbReference type="CDD" id="cd04275">
    <property type="entry name" value="ZnMc_pappalysin_like"/>
    <property type="match status" value="1"/>
</dbReference>
<dbReference type="Gene3D" id="3.40.390.10">
    <property type="entry name" value="Collagenase (Catalytic Domain)"/>
    <property type="match status" value="1"/>
</dbReference>
<organism evidence="12 13">
    <name type="scientific">Microbispora oryzae</name>
    <dbReference type="NCBI Taxonomy" id="2806554"/>
    <lineage>
        <taxon>Bacteria</taxon>
        <taxon>Bacillati</taxon>
        <taxon>Actinomycetota</taxon>
        <taxon>Actinomycetes</taxon>
        <taxon>Streptosporangiales</taxon>
        <taxon>Streptosporangiaceae</taxon>
        <taxon>Microbispora</taxon>
    </lineage>
</organism>
<evidence type="ECO:0000256" key="4">
    <source>
        <dbReference type="ARBA" id="ARBA00022729"/>
    </source>
</evidence>
<evidence type="ECO:0000256" key="7">
    <source>
        <dbReference type="ARBA" id="ARBA00023049"/>
    </source>
</evidence>
<accession>A0A940WQR5</accession>
<feature type="compositionally biased region" description="Polar residues" evidence="9">
    <location>
        <begin position="372"/>
        <end position="381"/>
    </location>
</feature>
<evidence type="ECO:0000259" key="11">
    <source>
        <dbReference type="Pfam" id="PF05572"/>
    </source>
</evidence>
<feature type="compositionally biased region" description="Basic and acidic residues" evidence="9">
    <location>
        <begin position="106"/>
        <end position="117"/>
    </location>
</feature>
<keyword evidence="2" id="KW-0645">Protease</keyword>
<evidence type="ECO:0000256" key="2">
    <source>
        <dbReference type="ARBA" id="ARBA00022670"/>
    </source>
</evidence>
<evidence type="ECO:0000313" key="12">
    <source>
        <dbReference type="EMBL" id="MBP2705234.1"/>
    </source>
</evidence>
<proteinExistence type="inferred from homology"/>
<evidence type="ECO:0000256" key="6">
    <source>
        <dbReference type="ARBA" id="ARBA00022833"/>
    </source>
</evidence>
<comment type="similarity">
    <text evidence="1">Belongs to the peptidase M43B family.</text>
</comment>